<dbReference type="GO" id="GO:0004190">
    <property type="term" value="F:aspartic-type endopeptidase activity"/>
    <property type="evidence" value="ECO:0007669"/>
    <property type="project" value="InterPro"/>
</dbReference>
<accession>A0A9Q3FTR9</accession>
<gene>
    <name evidence="2" type="ORF">O181_084192</name>
</gene>
<reference evidence="2" key="1">
    <citation type="submission" date="2021-03" db="EMBL/GenBank/DDBJ databases">
        <title>Draft genome sequence of rust myrtle Austropuccinia psidii MF-1, a brazilian biotype.</title>
        <authorList>
            <person name="Quecine M.C."/>
            <person name="Pachon D.M.R."/>
            <person name="Bonatelli M.L."/>
            <person name="Correr F.H."/>
            <person name="Franceschini L.M."/>
            <person name="Leite T.F."/>
            <person name="Margarido G.R.A."/>
            <person name="Almeida C.A."/>
            <person name="Ferrarezi J.A."/>
            <person name="Labate C.A."/>
        </authorList>
    </citation>
    <scope>NUCLEOTIDE SEQUENCE</scope>
    <source>
        <strain evidence="2">MF-1</strain>
    </source>
</reference>
<organism evidence="2 3">
    <name type="scientific">Austropuccinia psidii MF-1</name>
    <dbReference type="NCBI Taxonomy" id="1389203"/>
    <lineage>
        <taxon>Eukaryota</taxon>
        <taxon>Fungi</taxon>
        <taxon>Dikarya</taxon>
        <taxon>Basidiomycota</taxon>
        <taxon>Pucciniomycotina</taxon>
        <taxon>Pucciniomycetes</taxon>
        <taxon>Pucciniales</taxon>
        <taxon>Sphaerophragmiaceae</taxon>
        <taxon>Austropuccinia</taxon>
    </lineage>
</organism>
<evidence type="ECO:0000256" key="1">
    <source>
        <dbReference type="SAM" id="MobiDB-lite"/>
    </source>
</evidence>
<dbReference type="PROSITE" id="PS00141">
    <property type="entry name" value="ASP_PROTEASE"/>
    <property type="match status" value="1"/>
</dbReference>
<dbReference type="Proteomes" id="UP000765509">
    <property type="component" value="Unassembled WGS sequence"/>
</dbReference>
<dbReference type="EMBL" id="AVOT02049304">
    <property type="protein sequence ID" value="MBW0544477.1"/>
    <property type="molecule type" value="Genomic_DNA"/>
</dbReference>
<evidence type="ECO:0000313" key="3">
    <source>
        <dbReference type="Proteomes" id="UP000765509"/>
    </source>
</evidence>
<comment type="caution">
    <text evidence="2">The sequence shown here is derived from an EMBL/GenBank/DDBJ whole genome shotgun (WGS) entry which is preliminary data.</text>
</comment>
<dbReference type="GO" id="GO:0006508">
    <property type="term" value="P:proteolysis"/>
    <property type="evidence" value="ECO:0007669"/>
    <property type="project" value="InterPro"/>
</dbReference>
<dbReference type="AlphaFoldDB" id="A0A9Q3FTR9"/>
<dbReference type="InterPro" id="IPR001969">
    <property type="entry name" value="Aspartic_peptidase_AS"/>
</dbReference>
<proteinExistence type="predicted"/>
<sequence length="294" mass="34360">MAPRQPLKCDYCLEEGHSAIRCNHLAEDLEKRTVFKCGGTYLFPNFQIVPTEGPKSAKELVRHFAKEQEDFTMKMMEHSDIPPKKQEITVIEESKGQEIQTQTQQEDKNETQKPFKKKIPGSYHEEDEAEEEIRVLIPTKYKKTQEGMEVDNDDIEMISKDKNKEVLRQDSQKMELKNKVKSTANNPKLIIEHVMKKILEQKINHTLEEILSMSQTFIDKLQNLTTQEKEVVKSVNTSNIQERLISLKLWDYDTPRLHYAFLLRFMEVFIGREEYPTMALVDTGSEINIIPEEI</sequence>
<dbReference type="OrthoDB" id="2518564at2759"/>
<evidence type="ECO:0008006" key="4">
    <source>
        <dbReference type="Google" id="ProtNLM"/>
    </source>
</evidence>
<evidence type="ECO:0000313" key="2">
    <source>
        <dbReference type="EMBL" id="MBW0544477.1"/>
    </source>
</evidence>
<protein>
    <recommendedName>
        <fullName evidence="4">Peptidase A2 domain-containing protein</fullName>
    </recommendedName>
</protein>
<name>A0A9Q3FTR9_9BASI</name>
<feature type="region of interest" description="Disordered" evidence="1">
    <location>
        <begin position="95"/>
        <end position="130"/>
    </location>
</feature>
<keyword evidence="3" id="KW-1185">Reference proteome</keyword>